<evidence type="ECO:0000313" key="1">
    <source>
        <dbReference type="EMBL" id="GGW59542.1"/>
    </source>
</evidence>
<proteinExistence type="predicted"/>
<reference evidence="1" key="1">
    <citation type="journal article" date="2014" name="Int. J. Syst. Evol. Microbiol.">
        <title>Complete genome sequence of Corynebacterium casei LMG S-19264T (=DSM 44701T), isolated from a smear-ripened cheese.</title>
        <authorList>
            <consortium name="US DOE Joint Genome Institute (JGI-PGF)"/>
            <person name="Walter F."/>
            <person name="Albersmeier A."/>
            <person name="Kalinowski J."/>
            <person name="Ruckert C."/>
        </authorList>
    </citation>
    <scope>NUCLEOTIDE SEQUENCE</scope>
    <source>
        <strain evidence="1">JCM 4490</strain>
    </source>
</reference>
<reference evidence="1" key="2">
    <citation type="submission" date="2020-09" db="EMBL/GenBank/DDBJ databases">
        <authorList>
            <person name="Sun Q."/>
            <person name="Ohkuma M."/>
        </authorList>
    </citation>
    <scope>NUCLEOTIDE SEQUENCE</scope>
    <source>
        <strain evidence="1">JCM 4490</strain>
    </source>
</reference>
<gene>
    <name evidence="1" type="ORF">GCM10010503_40910</name>
</gene>
<sequence length="103" mass="10963">MPDLALRKMTQNFSSLRRYMDGGLTLGYAACAGGRWRRGQQEGVQPSPKSLKAPASRGLDTCGFAAAVGLGRTPGPAGGGGARWLDWEYYRDRSPLEGAPAYG</sequence>
<organism evidence="1 2">
    <name type="scientific">Streptomyces lucensis JCM 4490</name>
    <dbReference type="NCBI Taxonomy" id="1306176"/>
    <lineage>
        <taxon>Bacteria</taxon>
        <taxon>Bacillati</taxon>
        <taxon>Actinomycetota</taxon>
        <taxon>Actinomycetes</taxon>
        <taxon>Kitasatosporales</taxon>
        <taxon>Streptomycetaceae</taxon>
        <taxon>Streptomyces</taxon>
    </lineage>
</organism>
<comment type="caution">
    <text evidence="1">The sequence shown here is derived from an EMBL/GenBank/DDBJ whole genome shotgun (WGS) entry which is preliminary data.</text>
</comment>
<dbReference type="AlphaFoldDB" id="A0A918JBW5"/>
<dbReference type="Proteomes" id="UP000620224">
    <property type="component" value="Unassembled WGS sequence"/>
</dbReference>
<name>A0A918JBW5_9ACTN</name>
<evidence type="ECO:0000313" key="2">
    <source>
        <dbReference type="Proteomes" id="UP000620224"/>
    </source>
</evidence>
<protein>
    <submittedName>
        <fullName evidence="1">Uncharacterized protein</fullName>
    </submittedName>
</protein>
<keyword evidence="2" id="KW-1185">Reference proteome</keyword>
<accession>A0A918JBW5</accession>
<dbReference type="EMBL" id="BMUE01000008">
    <property type="protein sequence ID" value="GGW59542.1"/>
    <property type="molecule type" value="Genomic_DNA"/>
</dbReference>